<keyword evidence="2" id="KW-1185">Reference proteome</keyword>
<proteinExistence type="predicted"/>
<accession>A0ABV9YAR3</accession>
<gene>
    <name evidence="1" type="ORF">ACFPFM_33660</name>
</gene>
<dbReference type="RefSeq" id="WP_344038758.1">
    <property type="nucleotide sequence ID" value="NZ_BAAAKE010000013.1"/>
</dbReference>
<evidence type="ECO:0008006" key="3">
    <source>
        <dbReference type="Google" id="ProtNLM"/>
    </source>
</evidence>
<protein>
    <recommendedName>
        <fullName evidence="3">Integrase</fullName>
    </recommendedName>
</protein>
<evidence type="ECO:0000313" key="2">
    <source>
        <dbReference type="Proteomes" id="UP001595833"/>
    </source>
</evidence>
<comment type="caution">
    <text evidence="1">The sequence shown here is derived from an EMBL/GenBank/DDBJ whole genome shotgun (WGS) entry which is preliminary data.</text>
</comment>
<dbReference type="Proteomes" id="UP001595833">
    <property type="component" value="Unassembled WGS sequence"/>
</dbReference>
<name>A0ABV9YAR3_9PSEU</name>
<organism evidence="1 2">
    <name type="scientific">Saccharothrix xinjiangensis</name>
    <dbReference type="NCBI Taxonomy" id="204798"/>
    <lineage>
        <taxon>Bacteria</taxon>
        <taxon>Bacillati</taxon>
        <taxon>Actinomycetota</taxon>
        <taxon>Actinomycetes</taxon>
        <taxon>Pseudonocardiales</taxon>
        <taxon>Pseudonocardiaceae</taxon>
        <taxon>Saccharothrix</taxon>
    </lineage>
</organism>
<reference evidence="2" key="1">
    <citation type="journal article" date="2019" name="Int. J. Syst. Evol. Microbiol.">
        <title>The Global Catalogue of Microorganisms (GCM) 10K type strain sequencing project: providing services to taxonomists for standard genome sequencing and annotation.</title>
        <authorList>
            <consortium name="The Broad Institute Genomics Platform"/>
            <consortium name="The Broad Institute Genome Sequencing Center for Infectious Disease"/>
            <person name="Wu L."/>
            <person name="Ma J."/>
        </authorList>
    </citation>
    <scope>NUCLEOTIDE SEQUENCE [LARGE SCALE GENOMIC DNA]</scope>
    <source>
        <strain evidence="2">KCTC 12848</strain>
    </source>
</reference>
<evidence type="ECO:0000313" key="1">
    <source>
        <dbReference type="EMBL" id="MFC5058683.1"/>
    </source>
</evidence>
<sequence length="85" mass="9584">MALRLLYLIFAQVIGWLVLLGRSSAAKDVELLVLRHEVAVLRRANPRPRWNRADRAVLAALVRRLPAWLRQRRLVAPPGAARASA</sequence>
<dbReference type="EMBL" id="JBHSJB010000033">
    <property type="protein sequence ID" value="MFC5058683.1"/>
    <property type="molecule type" value="Genomic_DNA"/>
</dbReference>